<sequence length="135" mass="14805">MGRVTHSRPHDADGLAAPGERAGSREPAPRSAGDFDELEEFDEPEAARPQAVLEELRRQEAERRARRRRRDAVSRKVVGWIVAAALALLLHDSVRALRRAVSAGDPWGEHAAVAVAAALGLLWLLAVGIRALRRR</sequence>
<gene>
    <name evidence="3" type="ordered locus">Tcur_0833</name>
</gene>
<evidence type="ECO:0000256" key="1">
    <source>
        <dbReference type="SAM" id="MobiDB-lite"/>
    </source>
</evidence>
<accession>D1A6E8</accession>
<proteinExistence type="predicted"/>
<keyword evidence="2" id="KW-0472">Membrane</keyword>
<protein>
    <submittedName>
        <fullName evidence="3">Uncharacterized protein</fullName>
    </submittedName>
</protein>
<keyword evidence="2" id="KW-0812">Transmembrane</keyword>
<dbReference type="Proteomes" id="UP000001918">
    <property type="component" value="Chromosome"/>
</dbReference>
<dbReference type="HOGENOM" id="CLU_1884812_0_0_11"/>
<dbReference type="STRING" id="471852.Tcur_0833"/>
<name>D1A6E8_THECD</name>
<feature type="transmembrane region" description="Helical" evidence="2">
    <location>
        <begin position="73"/>
        <end position="91"/>
    </location>
</feature>
<reference evidence="3 4" key="1">
    <citation type="journal article" date="2011" name="Stand. Genomic Sci.">
        <title>Complete genome sequence of Thermomonospora curvata type strain (B9).</title>
        <authorList>
            <person name="Chertkov O."/>
            <person name="Sikorski J."/>
            <person name="Nolan M."/>
            <person name="Lapidus A."/>
            <person name="Lucas S."/>
            <person name="Del Rio T.G."/>
            <person name="Tice H."/>
            <person name="Cheng J.F."/>
            <person name="Goodwin L."/>
            <person name="Pitluck S."/>
            <person name="Liolios K."/>
            <person name="Ivanova N."/>
            <person name="Mavromatis K."/>
            <person name="Mikhailova N."/>
            <person name="Ovchinnikova G."/>
            <person name="Pati A."/>
            <person name="Chen A."/>
            <person name="Palaniappan K."/>
            <person name="Djao O.D."/>
            <person name="Land M."/>
            <person name="Hauser L."/>
            <person name="Chang Y.J."/>
            <person name="Jeffries C.D."/>
            <person name="Brettin T."/>
            <person name="Han C."/>
            <person name="Detter J.C."/>
            <person name="Rohde M."/>
            <person name="Goker M."/>
            <person name="Woyke T."/>
            <person name="Bristow J."/>
            <person name="Eisen J.A."/>
            <person name="Markowitz V."/>
            <person name="Hugenholtz P."/>
            <person name="Klenk H.P."/>
            <person name="Kyrpides N.C."/>
        </authorList>
    </citation>
    <scope>NUCLEOTIDE SEQUENCE [LARGE SCALE GENOMIC DNA]</scope>
    <source>
        <strain evidence="4">ATCC 19995 / DSM 43183 / JCM 3096 / KCTC 9072 / NBRC 15933 / NCIMB 10081 / Henssen B9</strain>
    </source>
</reference>
<dbReference type="KEGG" id="tcu:Tcur_0833"/>
<organism evidence="3 4">
    <name type="scientific">Thermomonospora curvata (strain ATCC 19995 / DSM 43183 / JCM 3096 / KCTC 9072 / NBRC 15933 / NCIMB 10081 / Henssen B9)</name>
    <dbReference type="NCBI Taxonomy" id="471852"/>
    <lineage>
        <taxon>Bacteria</taxon>
        <taxon>Bacillati</taxon>
        <taxon>Actinomycetota</taxon>
        <taxon>Actinomycetes</taxon>
        <taxon>Streptosporangiales</taxon>
        <taxon>Thermomonosporaceae</taxon>
        <taxon>Thermomonospora</taxon>
    </lineage>
</organism>
<dbReference type="AlphaFoldDB" id="D1A6E8"/>
<feature type="region of interest" description="Disordered" evidence="1">
    <location>
        <begin position="1"/>
        <end position="54"/>
    </location>
</feature>
<feature type="compositionally biased region" description="Acidic residues" evidence="1">
    <location>
        <begin position="34"/>
        <end position="44"/>
    </location>
</feature>
<feature type="transmembrane region" description="Helical" evidence="2">
    <location>
        <begin position="111"/>
        <end position="132"/>
    </location>
</feature>
<keyword evidence="2" id="KW-1133">Transmembrane helix</keyword>
<dbReference type="EMBL" id="CP001738">
    <property type="protein sequence ID" value="ACY96423.1"/>
    <property type="molecule type" value="Genomic_DNA"/>
</dbReference>
<evidence type="ECO:0000313" key="4">
    <source>
        <dbReference type="Proteomes" id="UP000001918"/>
    </source>
</evidence>
<evidence type="ECO:0000313" key="3">
    <source>
        <dbReference type="EMBL" id="ACY96423.1"/>
    </source>
</evidence>
<evidence type="ECO:0000256" key="2">
    <source>
        <dbReference type="SAM" id="Phobius"/>
    </source>
</evidence>
<keyword evidence="4" id="KW-1185">Reference proteome</keyword>